<proteinExistence type="predicted"/>
<evidence type="ECO:0000313" key="5">
    <source>
        <dbReference type="Proteomes" id="UP001482620"/>
    </source>
</evidence>
<protein>
    <submittedName>
        <fullName evidence="4">Uncharacterized protein</fullName>
    </submittedName>
</protein>
<dbReference type="InterPro" id="IPR036055">
    <property type="entry name" value="LDL_receptor-like_sf"/>
</dbReference>
<gene>
    <name evidence="4" type="ORF">ILYODFUR_031865</name>
</gene>
<organism evidence="4 5">
    <name type="scientific">Ilyodon furcidens</name>
    <name type="common">goldbreast splitfin</name>
    <dbReference type="NCBI Taxonomy" id="33524"/>
    <lineage>
        <taxon>Eukaryota</taxon>
        <taxon>Metazoa</taxon>
        <taxon>Chordata</taxon>
        <taxon>Craniata</taxon>
        <taxon>Vertebrata</taxon>
        <taxon>Euteleostomi</taxon>
        <taxon>Actinopterygii</taxon>
        <taxon>Neopterygii</taxon>
        <taxon>Teleostei</taxon>
        <taxon>Neoteleostei</taxon>
        <taxon>Acanthomorphata</taxon>
        <taxon>Ovalentaria</taxon>
        <taxon>Atherinomorphae</taxon>
        <taxon>Cyprinodontiformes</taxon>
        <taxon>Goodeidae</taxon>
        <taxon>Ilyodon</taxon>
    </lineage>
</organism>
<dbReference type="CDD" id="cd00112">
    <property type="entry name" value="LDLa"/>
    <property type="match status" value="1"/>
</dbReference>
<feature type="transmembrane region" description="Helical" evidence="3">
    <location>
        <begin position="120"/>
        <end position="143"/>
    </location>
</feature>
<dbReference type="Proteomes" id="UP001482620">
    <property type="component" value="Unassembled WGS sequence"/>
</dbReference>
<dbReference type="SUPFAM" id="SSF57424">
    <property type="entry name" value="LDL receptor-like module"/>
    <property type="match status" value="1"/>
</dbReference>
<evidence type="ECO:0000256" key="1">
    <source>
        <dbReference type="ARBA" id="ARBA00023157"/>
    </source>
</evidence>
<dbReference type="SMART" id="SM00192">
    <property type="entry name" value="LDLa"/>
    <property type="match status" value="1"/>
</dbReference>
<sequence length="166" mass="18504">MMGSSLPPLLKLSSIDGLIAFNIYAKKGCFFLSTPHCSPHPCVPVCAECKFHCTNGNCLRLGSLICNQLNNCGDNSDEENCPVVTQHPPPGIFNCKCCRMLLHLGTPICYRTQETYTKSFFFLLFMVFFLIFLLCCCIIVSSADSSRQSPGDRYMLSFCTIYSTYA</sequence>
<keyword evidence="3" id="KW-0812">Transmembrane</keyword>
<comment type="caution">
    <text evidence="2">Lacks conserved residue(s) required for the propagation of feature annotation.</text>
</comment>
<dbReference type="PROSITE" id="PS50068">
    <property type="entry name" value="LDLRA_2"/>
    <property type="match status" value="1"/>
</dbReference>
<dbReference type="Pfam" id="PF00057">
    <property type="entry name" value="Ldl_recept_a"/>
    <property type="match status" value="1"/>
</dbReference>
<dbReference type="PROSITE" id="PS01209">
    <property type="entry name" value="LDLRA_1"/>
    <property type="match status" value="1"/>
</dbReference>
<feature type="disulfide bond" evidence="2">
    <location>
        <begin position="66"/>
        <end position="81"/>
    </location>
</feature>
<reference evidence="4 5" key="1">
    <citation type="submission" date="2021-06" db="EMBL/GenBank/DDBJ databases">
        <authorList>
            <person name="Palmer J.M."/>
        </authorList>
    </citation>
    <scope>NUCLEOTIDE SEQUENCE [LARGE SCALE GENOMIC DNA]</scope>
    <source>
        <strain evidence="5">if_2019</strain>
        <tissue evidence="4">Muscle</tissue>
    </source>
</reference>
<evidence type="ECO:0000256" key="3">
    <source>
        <dbReference type="SAM" id="Phobius"/>
    </source>
</evidence>
<evidence type="ECO:0000256" key="2">
    <source>
        <dbReference type="PROSITE-ProRule" id="PRU00124"/>
    </source>
</evidence>
<keyword evidence="5" id="KW-1185">Reference proteome</keyword>
<keyword evidence="3" id="KW-1133">Transmembrane helix</keyword>
<keyword evidence="3" id="KW-0472">Membrane</keyword>
<feature type="disulfide bond" evidence="2">
    <location>
        <begin position="46"/>
        <end position="58"/>
    </location>
</feature>
<dbReference type="EMBL" id="JAHRIQ010086133">
    <property type="protein sequence ID" value="MEQ2249693.1"/>
    <property type="molecule type" value="Genomic_DNA"/>
</dbReference>
<dbReference type="InterPro" id="IPR002172">
    <property type="entry name" value="LDrepeatLR_classA_rpt"/>
</dbReference>
<comment type="caution">
    <text evidence="4">The sequence shown here is derived from an EMBL/GenBank/DDBJ whole genome shotgun (WGS) entry which is preliminary data.</text>
</comment>
<evidence type="ECO:0000313" key="4">
    <source>
        <dbReference type="EMBL" id="MEQ2249693.1"/>
    </source>
</evidence>
<dbReference type="InterPro" id="IPR023415">
    <property type="entry name" value="LDLR_class-A_CS"/>
</dbReference>
<keyword evidence="1 2" id="KW-1015">Disulfide bond</keyword>
<name>A0ABV0UWY5_9TELE</name>
<dbReference type="Gene3D" id="4.10.400.10">
    <property type="entry name" value="Low-density Lipoprotein Receptor"/>
    <property type="match status" value="1"/>
</dbReference>
<accession>A0ABV0UWY5</accession>